<dbReference type="Proteomes" id="UP000607311">
    <property type="component" value="Unassembled WGS sequence"/>
</dbReference>
<feature type="region of interest" description="Disordered" evidence="1">
    <location>
        <begin position="481"/>
        <end position="510"/>
    </location>
</feature>
<evidence type="ECO:0000256" key="1">
    <source>
        <dbReference type="SAM" id="MobiDB-lite"/>
    </source>
</evidence>
<feature type="compositionally biased region" description="Basic and acidic residues" evidence="1">
    <location>
        <begin position="558"/>
        <end position="574"/>
    </location>
</feature>
<gene>
    <name evidence="2" type="ORF">Vse01_23870</name>
</gene>
<sequence>MGNRLSPGRQLPDAVRSAIREYTRATDVRLVEEFAPDPHRTDALLCCVTAIWNKGGREMRQNLIVKVVSANSAEDITAGHEAAQNSPPSFAERHIVRLLGWYRVDDDRRLLIQQFANGGDEVTTYAALSYKERLIALPLIVDGLVNHWNAPESGLHGPRVCTRTTSVGEFVRGEVERMATVTSVLAVAADLGVPEDAGAWLVLGGDRRPNPLTLLTAPDSPLSRLEMDCLVGHSHGDLNGGNVLIPSERGERQYGRFLLVDPGGYQADGPLTRDIAFGLLGTLLRTVAPRTPVGEPGDELPRDQADALRRYLINPDAHYPEKLLRGLAQLIDKIDQTGREHARQAGFGKDWRRQWRLTLVAHALLHLTFDDIGDTGRRWCLRLAAEALEAYLDLLPVDDAATLAAELSRSAPSALLAARHDADGSESRLDLGWPARWSTDQLRDVPLVATPEPAREPALQVPGEARTGRDDAAARWRANHTGTAADAAATRLQAPRPRLPRQDDIASTRRSRLRPPLFRLRTLMALAGVGLAGTVGYVVLPERRGERVAAPTLTVAPDNERETPSAPDRDHDRGPALPTDLAEFAEHVAKVVEEPPSGRYACTRYEVQSWDTDESRSSPSRHRYELWFTADLGGRKVATEFGPAGSRRATTTPFAPGRMDEVSPVPKDDPEALRAQLLRGWGRQPPELRTTSGMLRLIARIMLHHPLVPAQRAVLLEELAEMSGVEFAGSLRNDDGEPGVAFQAEDQDGRWDTLLFDGSGRLLRHDLTQGDLQLSRHTLLTSTRTDTMDTACR</sequence>
<keyword evidence="3" id="KW-1185">Reference proteome</keyword>
<dbReference type="OrthoDB" id="4349880at2"/>
<dbReference type="AlphaFoldDB" id="A0A9W5UPE9"/>
<protein>
    <recommendedName>
        <fullName evidence="4">Protein kinase domain-containing protein</fullName>
    </recommendedName>
</protein>
<evidence type="ECO:0008006" key="4">
    <source>
        <dbReference type="Google" id="ProtNLM"/>
    </source>
</evidence>
<dbReference type="EMBL" id="BOPD01000013">
    <property type="protein sequence ID" value="GIJ33239.1"/>
    <property type="molecule type" value="Genomic_DNA"/>
</dbReference>
<organism evidence="2 3">
    <name type="scientific">Micromonospora sediminimaris</name>
    <dbReference type="NCBI Taxonomy" id="547162"/>
    <lineage>
        <taxon>Bacteria</taxon>
        <taxon>Bacillati</taxon>
        <taxon>Actinomycetota</taxon>
        <taxon>Actinomycetes</taxon>
        <taxon>Micromonosporales</taxon>
        <taxon>Micromonosporaceae</taxon>
        <taxon>Micromonospora</taxon>
    </lineage>
</organism>
<name>A0A9W5UPE9_9ACTN</name>
<evidence type="ECO:0000313" key="2">
    <source>
        <dbReference type="EMBL" id="GIJ33239.1"/>
    </source>
</evidence>
<evidence type="ECO:0000313" key="3">
    <source>
        <dbReference type="Proteomes" id="UP000607311"/>
    </source>
</evidence>
<reference evidence="2" key="1">
    <citation type="submission" date="2021-01" db="EMBL/GenBank/DDBJ databases">
        <title>Whole genome shotgun sequence of Verrucosispora sediminis NBRC 107745.</title>
        <authorList>
            <person name="Komaki H."/>
            <person name="Tamura T."/>
        </authorList>
    </citation>
    <scope>NUCLEOTIDE SEQUENCE</scope>
    <source>
        <strain evidence="2">NBRC 107745</strain>
    </source>
</reference>
<feature type="compositionally biased region" description="Basic and acidic residues" evidence="1">
    <location>
        <begin position="658"/>
        <end position="668"/>
    </location>
</feature>
<feature type="region of interest" description="Disordered" evidence="1">
    <location>
        <begin position="550"/>
        <end position="577"/>
    </location>
</feature>
<comment type="caution">
    <text evidence="2">The sequence shown here is derived from an EMBL/GenBank/DDBJ whole genome shotgun (WGS) entry which is preliminary data.</text>
</comment>
<proteinExistence type="predicted"/>
<accession>A0A9W5UPE9</accession>
<feature type="region of interest" description="Disordered" evidence="1">
    <location>
        <begin position="639"/>
        <end position="668"/>
    </location>
</feature>
<dbReference type="RefSeq" id="WP_093401970.1">
    <property type="nucleotide sequence ID" value="NZ_BOPD01000013.1"/>
</dbReference>
<feature type="compositionally biased region" description="Low complexity" evidence="1">
    <location>
        <begin position="481"/>
        <end position="496"/>
    </location>
</feature>